<dbReference type="Proteomes" id="UP000886523">
    <property type="component" value="Unassembled WGS sequence"/>
</dbReference>
<evidence type="ECO:0000313" key="3">
    <source>
        <dbReference type="Proteomes" id="UP000886523"/>
    </source>
</evidence>
<feature type="transmembrane region" description="Helical" evidence="1">
    <location>
        <begin position="49"/>
        <end position="67"/>
    </location>
</feature>
<evidence type="ECO:0000256" key="1">
    <source>
        <dbReference type="SAM" id="Phobius"/>
    </source>
</evidence>
<comment type="caution">
    <text evidence="2">The sequence shown here is derived from an EMBL/GenBank/DDBJ whole genome shotgun (WGS) entry which is preliminary data.</text>
</comment>
<name>A0A9P6AXE0_9AGAM</name>
<gene>
    <name evidence="2" type="ORF">BS47DRAFT_1344130</name>
</gene>
<evidence type="ECO:0000313" key="2">
    <source>
        <dbReference type="EMBL" id="KAF9513627.1"/>
    </source>
</evidence>
<keyword evidence="1" id="KW-1133">Transmembrane helix</keyword>
<keyword evidence="1" id="KW-0812">Transmembrane</keyword>
<proteinExistence type="predicted"/>
<accession>A0A9P6AXE0</accession>
<protein>
    <submittedName>
        <fullName evidence="2">Uncharacterized protein</fullName>
    </submittedName>
</protein>
<keyword evidence="1" id="KW-0472">Membrane</keyword>
<dbReference type="EMBL" id="MU128970">
    <property type="protein sequence ID" value="KAF9513627.1"/>
    <property type="molecule type" value="Genomic_DNA"/>
</dbReference>
<reference evidence="2" key="1">
    <citation type="journal article" date="2020" name="Nat. Commun.">
        <title>Large-scale genome sequencing of mycorrhizal fungi provides insights into the early evolution of symbiotic traits.</title>
        <authorList>
            <person name="Miyauchi S."/>
            <person name="Kiss E."/>
            <person name="Kuo A."/>
            <person name="Drula E."/>
            <person name="Kohler A."/>
            <person name="Sanchez-Garcia M."/>
            <person name="Morin E."/>
            <person name="Andreopoulos B."/>
            <person name="Barry K.W."/>
            <person name="Bonito G."/>
            <person name="Buee M."/>
            <person name="Carver A."/>
            <person name="Chen C."/>
            <person name="Cichocki N."/>
            <person name="Clum A."/>
            <person name="Culley D."/>
            <person name="Crous P.W."/>
            <person name="Fauchery L."/>
            <person name="Girlanda M."/>
            <person name="Hayes R.D."/>
            <person name="Keri Z."/>
            <person name="LaButti K."/>
            <person name="Lipzen A."/>
            <person name="Lombard V."/>
            <person name="Magnuson J."/>
            <person name="Maillard F."/>
            <person name="Murat C."/>
            <person name="Nolan M."/>
            <person name="Ohm R.A."/>
            <person name="Pangilinan J."/>
            <person name="Pereira M.F."/>
            <person name="Perotto S."/>
            <person name="Peter M."/>
            <person name="Pfister S."/>
            <person name="Riley R."/>
            <person name="Sitrit Y."/>
            <person name="Stielow J.B."/>
            <person name="Szollosi G."/>
            <person name="Zifcakova L."/>
            <person name="Stursova M."/>
            <person name="Spatafora J.W."/>
            <person name="Tedersoo L."/>
            <person name="Vaario L.M."/>
            <person name="Yamada A."/>
            <person name="Yan M."/>
            <person name="Wang P."/>
            <person name="Xu J."/>
            <person name="Bruns T."/>
            <person name="Baldrian P."/>
            <person name="Vilgalys R."/>
            <person name="Dunand C."/>
            <person name="Henrissat B."/>
            <person name="Grigoriev I.V."/>
            <person name="Hibbett D."/>
            <person name="Nagy L.G."/>
            <person name="Martin F.M."/>
        </authorList>
    </citation>
    <scope>NUCLEOTIDE SEQUENCE</scope>
    <source>
        <strain evidence="2">UP504</strain>
    </source>
</reference>
<sequence>MIRSVSSGDTHFSFAETVPSIGGAVGTGLFLWTGNAPKNGRPAWRAPMAYPRTLLLGYVIIGTTMMLSRREGLYLPIPGGDIKLAECIVNPAFSAGIIGAIELLGGYCPRILIFVQADPVLKTKTLGAEHLERVIIYDT</sequence>
<dbReference type="AlphaFoldDB" id="A0A9P6AXE0"/>
<organism evidence="2 3">
    <name type="scientific">Hydnum rufescens UP504</name>
    <dbReference type="NCBI Taxonomy" id="1448309"/>
    <lineage>
        <taxon>Eukaryota</taxon>
        <taxon>Fungi</taxon>
        <taxon>Dikarya</taxon>
        <taxon>Basidiomycota</taxon>
        <taxon>Agaricomycotina</taxon>
        <taxon>Agaricomycetes</taxon>
        <taxon>Cantharellales</taxon>
        <taxon>Hydnaceae</taxon>
        <taxon>Hydnum</taxon>
    </lineage>
</organism>
<keyword evidence="3" id="KW-1185">Reference proteome</keyword>